<comment type="caution">
    <text evidence="2">The sequence shown here is derived from an EMBL/GenBank/DDBJ whole genome shotgun (WGS) entry which is preliminary data.</text>
</comment>
<organism evidence="2 3">
    <name type="scientific">Herpetosiphon gulosus</name>
    <dbReference type="NCBI Taxonomy" id="1973496"/>
    <lineage>
        <taxon>Bacteria</taxon>
        <taxon>Bacillati</taxon>
        <taxon>Chloroflexota</taxon>
        <taxon>Chloroflexia</taxon>
        <taxon>Herpetosiphonales</taxon>
        <taxon>Herpetosiphonaceae</taxon>
        <taxon>Herpetosiphon</taxon>
    </lineage>
</organism>
<keyword evidence="3" id="KW-1185">Reference proteome</keyword>
<dbReference type="EMBL" id="BAABRU010000060">
    <property type="protein sequence ID" value="GAA5531534.1"/>
    <property type="molecule type" value="Genomic_DNA"/>
</dbReference>
<evidence type="ECO:0000256" key="1">
    <source>
        <dbReference type="SAM" id="Phobius"/>
    </source>
</evidence>
<gene>
    <name evidence="2" type="ORF">Hgul01_05359</name>
</gene>
<proteinExistence type="predicted"/>
<feature type="transmembrane region" description="Helical" evidence="1">
    <location>
        <begin position="155"/>
        <end position="174"/>
    </location>
</feature>
<dbReference type="Proteomes" id="UP001428290">
    <property type="component" value="Unassembled WGS sequence"/>
</dbReference>
<dbReference type="PROSITE" id="PS51257">
    <property type="entry name" value="PROKAR_LIPOPROTEIN"/>
    <property type="match status" value="1"/>
</dbReference>
<keyword evidence="1" id="KW-0812">Transmembrane</keyword>
<feature type="transmembrane region" description="Helical" evidence="1">
    <location>
        <begin position="48"/>
        <end position="68"/>
    </location>
</feature>
<evidence type="ECO:0000313" key="3">
    <source>
        <dbReference type="Proteomes" id="UP001428290"/>
    </source>
</evidence>
<accession>A0ABP9X834</accession>
<sequence>MNYAVIKRLIYKDWYLIRWTILGYLSAGVLAVSCIATGNERLISVGNILLLTVVIALGMHVVITTVVGERATQTLPFLISLPISTKDYTTAKILANMLIFLVPWLTLLIAIVGVILGRDSLPDGLIPYTIIIQTELLVSYCFVLATALVSESQGWTIGATLAGNLFFQAFLSYVSQLPGITATIGLDTITWNQSAILLLVGEALAIVVLLVGTFLLQARKTDFI</sequence>
<keyword evidence="1" id="KW-1133">Transmembrane helix</keyword>
<protein>
    <recommendedName>
        <fullName evidence="4">ABC transporter permease</fullName>
    </recommendedName>
</protein>
<evidence type="ECO:0008006" key="4">
    <source>
        <dbReference type="Google" id="ProtNLM"/>
    </source>
</evidence>
<feature type="transmembrane region" description="Helical" evidence="1">
    <location>
        <begin position="93"/>
        <end position="116"/>
    </location>
</feature>
<name>A0ABP9X834_9CHLR</name>
<feature type="transmembrane region" description="Helical" evidence="1">
    <location>
        <begin position="195"/>
        <end position="216"/>
    </location>
</feature>
<reference evidence="2 3" key="1">
    <citation type="submission" date="2024-02" db="EMBL/GenBank/DDBJ databases">
        <title>Herpetosiphon gulosus NBRC 112829.</title>
        <authorList>
            <person name="Ichikawa N."/>
            <person name="Katano-Makiyama Y."/>
            <person name="Hidaka K."/>
        </authorList>
    </citation>
    <scope>NUCLEOTIDE SEQUENCE [LARGE SCALE GENOMIC DNA]</scope>
    <source>
        <strain evidence="2 3">NBRC 112829</strain>
    </source>
</reference>
<keyword evidence="1" id="KW-0472">Membrane</keyword>
<feature type="transmembrane region" description="Helical" evidence="1">
    <location>
        <begin position="128"/>
        <end position="149"/>
    </location>
</feature>
<dbReference type="RefSeq" id="WP_345725086.1">
    <property type="nucleotide sequence ID" value="NZ_BAABRU010000060.1"/>
</dbReference>
<feature type="transmembrane region" description="Helical" evidence="1">
    <location>
        <begin position="16"/>
        <end position="36"/>
    </location>
</feature>
<evidence type="ECO:0000313" key="2">
    <source>
        <dbReference type="EMBL" id="GAA5531534.1"/>
    </source>
</evidence>